<evidence type="ECO:0000259" key="12">
    <source>
        <dbReference type="Pfam" id="PF01490"/>
    </source>
</evidence>
<accession>A0A834SVU3</accession>
<evidence type="ECO:0000256" key="8">
    <source>
        <dbReference type="ARBA" id="ARBA00023136"/>
    </source>
</evidence>
<organism evidence="13 14">
    <name type="scientific">Senna tora</name>
    <dbReference type="NCBI Taxonomy" id="362788"/>
    <lineage>
        <taxon>Eukaryota</taxon>
        <taxon>Viridiplantae</taxon>
        <taxon>Streptophyta</taxon>
        <taxon>Embryophyta</taxon>
        <taxon>Tracheophyta</taxon>
        <taxon>Spermatophyta</taxon>
        <taxon>Magnoliopsida</taxon>
        <taxon>eudicotyledons</taxon>
        <taxon>Gunneridae</taxon>
        <taxon>Pentapetalae</taxon>
        <taxon>rosids</taxon>
        <taxon>fabids</taxon>
        <taxon>Fabales</taxon>
        <taxon>Fabaceae</taxon>
        <taxon>Caesalpinioideae</taxon>
        <taxon>Cassia clade</taxon>
        <taxon>Senna</taxon>
    </lineage>
</organism>
<dbReference type="InterPro" id="IPR013057">
    <property type="entry name" value="AA_transpt_TM"/>
</dbReference>
<keyword evidence="4 11" id="KW-0812">Transmembrane</keyword>
<evidence type="ECO:0000313" key="13">
    <source>
        <dbReference type="EMBL" id="KAF7810746.1"/>
    </source>
</evidence>
<feature type="transmembrane region" description="Helical" evidence="11">
    <location>
        <begin position="195"/>
        <end position="214"/>
    </location>
</feature>
<dbReference type="Proteomes" id="UP000634136">
    <property type="component" value="Unassembled WGS sequence"/>
</dbReference>
<evidence type="ECO:0000256" key="1">
    <source>
        <dbReference type="ARBA" id="ARBA00004127"/>
    </source>
</evidence>
<protein>
    <submittedName>
        <fullName evidence="13">Lysine histidine transporter-like 8</fullName>
    </submittedName>
</protein>
<evidence type="ECO:0000256" key="4">
    <source>
        <dbReference type="ARBA" id="ARBA00022692"/>
    </source>
</evidence>
<evidence type="ECO:0000256" key="6">
    <source>
        <dbReference type="ARBA" id="ARBA00022970"/>
    </source>
</evidence>
<feature type="transmembrane region" description="Helical" evidence="11">
    <location>
        <begin position="304"/>
        <end position="327"/>
    </location>
</feature>
<evidence type="ECO:0000256" key="5">
    <source>
        <dbReference type="ARBA" id="ARBA00022847"/>
    </source>
</evidence>
<keyword evidence="8 11" id="KW-0472">Membrane</keyword>
<feature type="transmembrane region" description="Helical" evidence="11">
    <location>
        <begin position="450"/>
        <end position="475"/>
    </location>
</feature>
<comment type="function">
    <text evidence="10">Carrier protein involved in proton-driven auxin influx. Mediates the formation of auxin gradient from developing leaves (site of auxin biosynthesis) to tips by contributing to the loading of auxin in vascular tissues and facilitating acropetal (base to tip) auxin transport within inner tissues of the root apex, and basipetal (tip to base) auxin transport within outer tissues of the root apex. May be involved in lateral roots and nodules formation.</text>
</comment>
<feature type="transmembrane region" description="Helical" evidence="11">
    <location>
        <begin position="105"/>
        <end position="129"/>
    </location>
</feature>
<dbReference type="GO" id="GO:0009734">
    <property type="term" value="P:auxin-activated signaling pathway"/>
    <property type="evidence" value="ECO:0007669"/>
    <property type="project" value="UniProtKB-KW"/>
</dbReference>
<dbReference type="GO" id="GO:0015293">
    <property type="term" value="F:symporter activity"/>
    <property type="evidence" value="ECO:0007669"/>
    <property type="project" value="UniProtKB-KW"/>
</dbReference>
<reference evidence="13" key="1">
    <citation type="submission" date="2020-09" db="EMBL/GenBank/DDBJ databases">
        <title>Genome-Enabled Discovery of Anthraquinone Biosynthesis in Senna tora.</title>
        <authorList>
            <person name="Kang S.-H."/>
            <person name="Pandey R.P."/>
            <person name="Lee C.-M."/>
            <person name="Sim J.-S."/>
            <person name="Jeong J.-T."/>
            <person name="Choi B.-S."/>
            <person name="Jung M."/>
            <person name="Ginzburg D."/>
            <person name="Zhao K."/>
            <person name="Won S.Y."/>
            <person name="Oh T.-J."/>
            <person name="Yu Y."/>
            <person name="Kim N.-H."/>
            <person name="Lee O.R."/>
            <person name="Lee T.-H."/>
            <person name="Bashyal P."/>
            <person name="Kim T.-S."/>
            <person name="Lee W.-H."/>
            <person name="Kawkins C."/>
            <person name="Kim C.-K."/>
            <person name="Kim J.S."/>
            <person name="Ahn B.O."/>
            <person name="Rhee S.Y."/>
            <person name="Sohng J.K."/>
        </authorList>
    </citation>
    <scope>NUCLEOTIDE SEQUENCE</scope>
    <source>
        <tissue evidence="13">Leaf</tissue>
    </source>
</reference>
<feature type="transmembrane region" description="Helical" evidence="11">
    <location>
        <begin position="156"/>
        <end position="175"/>
    </location>
</feature>
<dbReference type="GO" id="GO:0012505">
    <property type="term" value="C:endomembrane system"/>
    <property type="evidence" value="ECO:0007669"/>
    <property type="project" value="UniProtKB-SubCell"/>
</dbReference>
<evidence type="ECO:0000256" key="3">
    <source>
        <dbReference type="ARBA" id="ARBA00022448"/>
    </source>
</evidence>
<keyword evidence="5" id="KW-0769">Symport</keyword>
<keyword evidence="7 11" id="KW-1133">Transmembrane helix</keyword>
<feature type="domain" description="Amino acid transporter transmembrane" evidence="12">
    <location>
        <begin position="74"/>
        <end position="475"/>
    </location>
</feature>
<evidence type="ECO:0000256" key="9">
    <source>
        <dbReference type="ARBA" id="ARBA00023294"/>
    </source>
</evidence>
<dbReference type="AlphaFoldDB" id="A0A834SVU3"/>
<proteinExistence type="inferred from homology"/>
<feature type="transmembrane region" description="Helical" evidence="11">
    <location>
        <begin position="263"/>
        <end position="283"/>
    </location>
</feature>
<feature type="transmembrane region" description="Helical" evidence="11">
    <location>
        <begin position="354"/>
        <end position="375"/>
    </location>
</feature>
<dbReference type="EMBL" id="JAAIUW010000010">
    <property type="protein sequence ID" value="KAF7810746.1"/>
    <property type="molecule type" value="Genomic_DNA"/>
</dbReference>
<evidence type="ECO:0000313" key="14">
    <source>
        <dbReference type="Proteomes" id="UP000634136"/>
    </source>
</evidence>
<dbReference type="Pfam" id="PF01490">
    <property type="entry name" value="Aa_trans"/>
    <property type="match status" value="1"/>
</dbReference>
<evidence type="ECO:0000256" key="11">
    <source>
        <dbReference type="SAM" id="Phobius"/>
    </source>
</evidence>
<feature type="transmembrane region" description="Helical" evidence="11">
    <location>
        <begin position="422"/>
        <end position="443"/>
    </location>
</feature>
<name>A0A834SVU3_9FABA</name>
<feature type="transmembrane region" description="Helical" evidence="11">
    <location>
        <begin position="221"/>
        <end position="243"/>
    </location>
</feature>
<evidence type="ECO:0000256" key="10">
    <source>
        <dbReference type="ARBA" id="ARBA00045588"/>
    </source>
</evidence>
<comment type="caution">
    <text evidence="13">The sequence shown here is derived from an EMBL/GenBank/DDBJ whole genome shotgun (WGS) entry which is preliminary data.</text>
</comment>
<dbReference type="GO" id="GO:0006865">
    <property type="term" value="P:amino acid transport"/>
    <property type="evidence" value="ECO:0007669"/>
    <property type="project" value="UniProtKB-KW"/>
</dbReference>
<sequence length="490" mass="53891">MGEVAAQLNLLSSEEADLLHYSDANLKSPLSPLFLHIDIESSSSAATTTPPPPDDEQLNPNLKDSWLPITESRKGNPYYAAFHILNSNIGFQALSLPLPFLTLGWAWGSICLTVAFVWQLYTIILLLLLHESLPGIRYSRYLFLAMAAFGKRMGKVAALFPVIYLSGGTCVLLIITGGGTLQQLFNTLCTQDTSLTALHCFFLFTCIAILIAQLPNLNSMAAVSLIGAVVAISYCLLFWVLSVHKGRPTPLSYSPSSAHSNPFPILNAIANIVFAFRGHNLLLEIQGTLPSSPEKPSNRLMLKGVSIAYVIIAMCVFPLAIVGFWAYGNQANGGLLAAFPKFHRHQVTKFSMGFLYLLIIIHCLSSFQIYAMPVFDNLELRYTSLKKKKCPRWLRTCLRLLFGGLTFFIAVAFPFLPKLSGLLGGMTLVPLTYAYPCFMWVAIKKPRKGGWVWCFNVGLGCFGMLLAALLVAAAISSLPHNPFHANFFKP</sequence>
<keyword evidence="6" id="KW-0029">Amino-acid transport</keyword>
<gene>
    <name evidence="13" type="ORF">G2W53_031722</name>
</gene>
<keyword evidence="3" id="KW-0813">Transport</keyword>
<feature type="transmembrane region" description="Helical" evidence="11">
    <location>
        <begin position="396"/>
        <end position="416"/>
    </location>
</feature>
<dbReference type="PANTHER" id="PTHR48017">
    <property type="entry name" value="OS05G0424000 PROTEIN-RELATED"/>
    <property type="match status" value="1"/>
</dbReference>
<evidence type="ECO:0000256" key="2">
    <source>
        <dbReference type="ARBA" id="ARBA00005590"/>
    </source>
</evidence>
<keyword evidence="14" id="KW-1185">Reference proteome</keyword>
<dbReference type="OrthoDB" id="40134at2759"/>
<keyword evidence="9" id="KW-0927">Auxin signaling pathway</keyword>
<comment type="subcellular location">
    <subcellularLocation>
        <location evidence="1">Endomembrane system</location>
        <topology evidence="1">Multi-pass membrane protein</topology>
    </subcellularLocation>
</comment>
<comment type="similarity">
    <text evidence="2">Belongs to the amino acid/polyamine transporter 2 family. Amino acid/auxin permease (AAAP) (TC 2.A.18.1) subfamily.</text>
</comment>
<evidence type="ECO:0000256" key="7">
    <source>
        <dbReference type="ARBA" id="ARBA00022989"/>
    </source>
</evidence>